<name>A0ABQ9H9I5_9NEOP</name>
<keyword evidence="2" id="KW-1185">Reference proteome</keyword>
<protein>
    <submittedName>
        <fullName evidence="1">Uncharacterized protein</fullName>
    </submittedName>
</protein>
<proteinExistence type="predicted"/>
<organism evidence="1 2">
    <name type="scientific">Dryococelus australis</name>
    <dbReference type="NCBI Taxonomy" id="614101"/>
    <lineage>
        <taxon>Eukaryota</taxon>
        <taxon>Metazoa</taxon>
        <taxon>Ecdysozoa</taxon>
        <taxon>Arthropoda</taxon>
        <taxon>Hexapoda</taxon>
        <taxon>Insecta</taxon>
        <taxon>Pterygota</taxon>
        <taxon>Neoptera</taxon>
        <taxon>Polyneoptera</taxon>
        <taxon>Phasmatodea</taxon>
        <taxon>Verophasmatodea</taxon>
        <taxon>Anareolatae</taxon>
        <taxon>Phasmatidae</taxon>
        <taxon>Eurycanthinae</taxon>
        <taxon>Dryococelus</taxon>
    </lineage>
</organism>
<reference evidence="1 2" key="1">
    <citation type="submission" date="2023-02" db="EMBL/GenBank/DDBJ databases">
        <title>LHISI_Scaffold_Assembly.</title>
        <authorList>
            <person name="Stuart O.P."/>
            <person name="Cleave R."/>
            <person name="Magrath M.J.L."/>
            <person name="Mikheyev A.S."/>
        </authorList>
    </citation>
    <scope>NUCLEOTIDE SEQUENCE [LARGE SCALE GENOMIC DNA]</scope>
    <source>
        <strain evidence="1">Daus_M_001</strain>
        <tissue evidence="1">Leg muscle</tissue>
    </source>
</reference>
<gene>
    <name evidence="1" type="ORF">PR048_017439</name>
</gene>
<comment type="caution">
    <text evidence="1">The sequence shown here is derived from an EMBL/GenBank/DDBJ whole genome shotgun (WGS) entry which is preliminary data.</text>
</comment>
<evidence type="ECO:0000313" key="1">
    <source>
        <dbReference type="EMBL" id="KAJ8880966.1"/>
    </source>
</evidence>
<dbReference type="EMBL" id="JARBHB010000006">
    <property type="protein sequence ID" value="KAJ8880966.1"/>
    <property type="molecule type" value="Genomic_DNA"/>
</dbReference>
<evidence type="ECO:0000313" key="2">
    <source>
        <dbReference type="Proteomes" id="UP001159363"/>
    </source>
</evidence>
<dbReference type="Proteomes" id="UP001159363">
    <property type="component" value="Chromosome 5"/>
</dbReference>
<accession>A0ABQ9H9I5</accession>
<sequence>MHYCKENSFEPIREDKYRRIFVEDFNIRFKIPKSDTCPVCDELNIKVRTSDGQHRRQYEYELQLHQRRAEAGQTNIRHQTTPAKSDTNYHVITFDLQEALPMPRLSSGPVFYKHKIWTCNFNVHNCRTGVGHFFVLGCN</sequence>